<name>A0A2U3MYP1_9GAMM</name>
<organism evidence="2 3">
    <name type="scientific">Acinetobacter stercoris</name>
    <dbReference type="NCBI Taxonomy" id="2126983"/>
    <lineage>
        <taxon>Bacteria</taxon>
        <taxon>Pseudomonadati</taxon>
        <taxon>Pseudomonadota</taxon>
        <taxon>Gammaproteobacteria</taxon>
        <taxon>Moraxellales</taxon>
        <taxon>Moraxellaceae</taxon>
        <taxon>Acinetobacter</taxon>
    </lineage>
</organism>
<keyword evidence="1" id="KW-0812">Transmembrane</keyword>
<dbReference type="Proteomes" id="UP000245974">
    <property type="component" value="Unassembled WGS sequence"/>
</dbReference>
<evidence type="ECO:0000313" key="2">
    <source>
        <dbReference type="EMBL" id="SPL70521.1"/>
    </source>
</evidence>
<keyword evidence="1" id="KW-0472">Membrane</keyword>
<evidence type="ECO:0000313" key="3">
    <source>
        <dbReference type="Proteomes" id="UP000245974"/>
    </source>
</evidence>
<dbReference type="OrthoDB" id="8611193at2"/>
<gene>
    <name evidence="2" type="ORF">KPC_1699</name>
</gene>
<dbReference type="InParanoid" id="A0A2U3MYP1"/>
<protein>
    <submittedName>
        <fullName evidence="2">Uncharacterized protein</fullName>
    </submittedName>
</protein>
<feature type="transmembrane region" description="Helical" evidence="1">
    <location>
        <begin position="6"/>
        <end position="22"/>
    </location>
</feature>
<keyword evidence="3" id="KW-1185">Reference proteome</keyword>
<dbReference type="AlphaFoldDB" id="A0A2U3MYP1"/>
<keyword evidence="1" id="KW-1133">Transmembrane helix</keyword>
<proteinExistence type="predicted"/>
<dbReference type="EMBL" id="OOGT01000064">
    <property type="protein sequence ID" value="SPL70521.1"/>
    <property type="molecule type" value="Genomic_DNA"/>
</dbReference>
<evidence type="ECO:0000256" key="1">
    <source>
        <dbReference type="SAM" id="Phobius"/>
    </source>
</evidence>
<sequence length="140" mass="16362">MMNIKSTILFIIAASLFYFFVLERRFDGDSLMKENNQTIKLSSLTNFNWDTAQLSISNEDFEKITFYNKGIEVYREIIKFNFDDGYESQYLFNSSDSMKEAISAYECSYSSSIKLKKVEKVSEGKVTFYIYEPLDCIPIN</sequence>
<reference evidence="3" key="1">
    <citation type="submission" date="2018-03" db="EMBL/GenBank/DDBJ databases">
        <authorList>
            <person name="Blom J."/>
        </authorList>
    </citation>
    <scope>NUCLEOTIDE SEQUENCE [LARGE SCALE GENOMIC DNA]</scope>
    <source>
        <strain evidence="3">KPC-SM-21</strain>
    </source>
</reference>
<accession>A0A2U3MYP1</accession>
<dbReference type="RefSeq" id="WP_086197631.1">
    <property type="nucleotide sequence ID" value="NZ_OOGT01000064.1"/>
</dbReference>